<name>A0A7W7CGM4_9PSEU</name>
<reference evidence="2 3" key="1">
    <citation type="submission" date="2020-08" db="EMBL/GenBank/DDBJ databases">
        <title>Sequencing the genomes of 1000 actinobacteria strains.</title>
        <authorList>
            <person name="Klenk H.-P."/>
        </authorList>
    </citation>
    <scope>NUCLEOTIDE SEQUENCE [LARGE SCALE GENOMIC DNA]</scope>
    <source>
        <strain evidence="2 3">DSM 44230</strain>
    </source>
</reference>
<proteinExistence type="predicted"/>
<accession>A0A7W7CGM4</accession>
<feature type="compositionally biased region" description="Polar residues" evidence="1">
    <location>
        <begin position="90"/>
        <end position="111"/>
    </location>
</feature>
<dbReference type="EMBL" id="JACHMH010000001">
    <property type="protein sequence ID" value="MBB4679129.1"/>
    <property type="molecule type" value="Genomic_DNA"/>
</dbReference>
<gene>
    <name evidence="2" type="ORF">HNR67_005247</name>
</gene>
<dbReference type="Proteomes" id="UP000533598">
    <property type="component" value="Unassembled WGS sequence"/>
</dbReference>
<organism evidence="2 3">
    <name type="scientific">Crossiella cryophila</name>
    <dbReference type="NCBI Taxonomy" id="43355"/>
    <lineage>
        <taxon>Bacteria</taxon>
        <taxon>Bacillati</taxon>
        <taxon>Actinomycetota</taxon>
        <taxon>Actinomycetes</taxon>
        <taxon>Pseudonocardiales</taxon>
        <taxon>Pseudonocardiaceae</taxon>
        <taxon>Crossiella</taxon>
    </lineage>
</organism>
<comment type="caution">
    <text evidence="2">The sequence shown here is derived from an EMBL/GenBank/DDBJ whole genome shotgun (WGS) entry which is preliminary data.</text>
</comment>
<dbReference type="AlphaFoldDB" id="A0A7W7CGM4"/>
<evidence type="ECO:0000313" key="3">
    <source>
        <dbReference type="Proteomes" id="UP000533598"/>
    </source>
</evidence>
<sequence>MTTIEAAVAVTPPPWPSTAVALTAMTPTAIVATAVVADAVAIEAVIAAVIAPATPDGPSRLASPRNTIRLNGQLPPPGTHRDSRRPQRQPAPTASLSPRAHSPSTCANTRAQAPCAETQRFGRPTVAQPRLRPSAPHTAL</sequence>
<feature type="region of interest" description="Disordered" evidence="1">
    <location>
        <begin position="53"/>
        <end position="140"/>
    </location>
</feature>
<keyword evidence="3" id="KW-1185">Reference proteome</keyword>
<evidence type="ECO:0000313" key="2">
    <source>
        <dbReference type="EMBL" id="MBB4679129.1"/>
    </source>
</evidence>
<evidence type="ECO:0000256" key="1">
    <source>
        <dbReference type="SAM" id="MobiDB-lite"/>
    </source>
</evidence>
<protein>
    <submittedName>
        <fullName evidence="2">Uncharacterized protein</fullName>
    </submittedName>
</protein>